<evidence type="ECO:0000313" key="4">
    <source>
        <dbReference type="Proteomes" id="UP000078544"/>
    </source>
</evidence>
<dbReference type="Gene3D" id="2.30.110.10">
    <property type="entry name" value="Electron Transport, Fmn-binding Protein, Chain A"/>
    <property type="match status" value="1"/>
</dbReference>
<feature type="transmembrane region" description="Helical" evidence="2">
    <location>
        <begin position="341"/>
        <end position="358"/>
    </location>
</feature>
<feature type="region of interest" description="Disordered" evidence="1">
    <location>
        <begin position="241"/>
        <end position="267"/>
    </location>
</feature>
<name>A0A162ICK4_9HYPO</name>
<dbReference type="InterPro" id="IPR012349">
    <property type="entry name" value="Split_barrel_FMN-bd"/>
</dbReference>
<feature type="compositionally biased region" description="Low complexity" evidence="1">
    <location>
        <begin position="36"/>
        <end position="49"/>
    </location>
</feature>
<dbReference type="PANTHER" id="PTHR39336">
    <property type="entry name" value="PYRIDOXAMINE PHOSPHATE OXIDASE FAMILY PROTEIN (AFU_ORTHOLOGUE AFUA_6G11440)"/>
    <property type="match status" value="1"/>
</dbReference>
<protein>
    <submittedName>
        <fullName evidence="3">Pyridoxamine phosphate oxidase family protein</fullName>
    </submittedName>
</protein>
<accession>A0A162ICK4</accession>
<feature type="compositionally biased region" description="Acidic residues" evidence="1">
    <location>
        <begin position="258"/>
        <end position="267"/>
    </location>
</feature>
<dbReference type="PANTHER" id="PTHR39336:SF1">
    <property type="entry name" value="PYRIDOXAMINE PHOSPHATE OXIDASE FAMILY PROTEIN (AFU_ORTHOLOGUE AFUA_6G11440)"/>
    <property type="match status" value="1"/>
</dbReference>
<evidence type="ECO:0000256" key="2">
    <source>
        <dbReference type="SAM" id="Phobius"/>
    </source>
</evidence>
<dbReference type="OrthoDB" id="539398at2759"/>
<keyword evidence="2" id="KW-0812">Transmembrane</keyword>
<dbReference type="STRING" id="1081109.A0A162ICK4"/>
<dbReference type="Proteomes" id="UP000078544">
    <property type="component" value="Unassembled WGS sequence"/>
</dbReference>
<keyword evidence="2" id="KW-0472">Membrane</keyword>
<evidence type="ECO:0000256" key="1">
    <source>
        <dbReference type="SAM" id="MobiDB-lite"/>
    </source>
</evidence>
<comment type="caution">
    <text evidence="3">The sequence shown here is derived from an EMBL/GenBank/DDBJ whole genome shotgun (WGS) entry which is preliminary data.</text>
</comment>
<dbReference type="AlphaFoldDB" id="A0A162ICK4"/>
<evidence type="ECO:0000313" key="3">
    <source>
        <dbReference type="EMBL" id="KZZ91523.1"/>
    </source>
</evidence>
<organism evidence="3 4">
    <name type="scientific">Moelleriella libera RCEF 2490</name>
    <dbReference type="NCBI Taxonomy" id="1081109"/>
    <lineage>
        <taxon>Eukaryota</taxon>
        <taxon>Fungi</taxon>
        <taxon>Dikarya</taxon>
        <taxon>Ascomycota</taxon>
        <taxon>Pezizomycotina</taxon>
        <taxon>Sordariomycetes</taxon>
        <taxon>Hypocreomycetidae</taxon>
        <taxon>Hypocreales</taxon>
        <taxon>Clavicipitaceae</taxon>
        <taxon>Moelleriella</taxon>
    </lineage>
</organism>
<reference evidence="3 4" key="1">
    <citation type="journal article" date="2016" name="Genome Biol. Evol.">
        <title>Divergent and convergent evolution of fungal pathogenicity.</title>
        <authorList>
            <person name="Shang Y."/>
            <person name="Xiao G."/>
            <person name="Zheng P."/>
            <person name="Cen K."/>
            <person name="Zhan S."/>
            <person name="Wang C."/>
        </authorList>
    </citation>
    <scope>NUCLEOTIDE SEQUENCE [LARGE SCALE GENOMIC DNA]</scope>
    <source>
        <strain evidence="3 4">RCEF 2490</strain>
    </source>
</reference>
<keyword evidence="2" id="KW-1133">Transmembrane helix</keyword>
<feature type="compositionally biased region" description="Polar residues" evidence="1">
    <location>
        <begin position="20"/>
        <end position="35"/>
    </location>
</feature>
<feature type="region of interest" description="Disordered" evidence="1">
    <location>
        <begin position="12"/>
        <end position="49"/>
    </location>
</feature>
<proteinExistence type="predicted"/>
<keyword evidence="4" id="KW-1185">Reference proteome</keyword>
<sequence>MLLCPRRVSRITGIPRHQHSSPGRSSSAACLTRHNTSTSTSTSTCTSTSTSISTSISISTGTMKLYSSFPPDLSAWALRQPIFFTASAGTHARHINVSPKGLPSTHFAVLSPTQCAYIDRTGSGCETIAHAYENGRLTLMFISFGEAPRILRLFCTARIVEYDSPGFPALMARVVAHGGGGGGGGEKQQQHAAFDGARAIVVADIFQVQTSCGYGVPKVRRDVLETYRSSAAAAAAVSSPPADLTSSSVAAAGAEGGGGDDDDDDDDAAAASELAVFENRDTMDRWARKNAEANTLRAYQAKNNADSIDGLPGLRATRRDVGQILWLVDLRAWTRRMAAEWQAVALGFALAVLALFALRCCGGLL</sequence>
<dbReference type="EMBL" id="AZGY01000018">
    <property type="protein sequence ID" value="KZZ91523.1"/>
    <property type="molecule type" value="Genomic_DNA"/>
</dbReference>
<gene>
    <name evidence="3" type="ORF">AAL_06759</name>
</gene>